<evidence type="ECO:0000313" key="2">
    <source>
        <dbReference type="Proteomes" id="UP000234275"/>
    </source>
</evidence>
<name>A0A2I2GHM1_9EURO</name>
<dbReference type="EMBL" id="MSFO01000002">
    <property type="protein sequence ID" value="PLB52364.1"/>
    <property type="molecule type" value="Genomic_DNA"/>
</dbReference>
<proteinExistence type="predicted"/>
<comment type="caution">
    <text evidence="1">The sequence shown here is derived from an EMBL/GenBank/DDBJ whole genome shotgun (WGS) entry which is preliminary data.</text>
</comment>
<dbReference type="GeneID" id="36551642"/>
<dbReference type="VEuPathDB" id="FungiDB:P170DRAFT_352846"/>
<reference evidence="1 2" key="1">
    <citation type="submission" date="2016-12" db="EMBL/GenBank/DDBJ databases">
        <title>The genomes of Aspergillus section Nigri reveals drivers in fungal speciation.</title>
        <authorList>
            <consortium name="DOE Joint Genome Institute"/>
            <person name="Vesth T.C."/>
            <person name="Nybo J."/>
            <person name="Theobald S."/>
            <person name="Brandl J."/>
            <person name="Frisvad J.C."/>
            <person name="Nielsen K.F."/>
            <person name="Lyhne E.K."/>
            <person name="Kogle M.E."/>
            <person name="Kuo A."/>
            <person name="Riley R."/>
            <person name="Clum A."/>
            <person name="Nolan M."/>
            <person name="Lipzen A."/>
            <person name="Salamov A."/>
            <person name="Henrissat B."/>
            <person name="Wiebenga A."/>
            <person name="De Vries R.P."/>
            <person name="Grigoriev I.V."/>
            <person name="Mortensen U.H."/>
            <person name="Andersen M.R."/>
            <person name="Baker S.E."/>
        </authorList>
    </citation>
    <scope>NUCLEOTIDE SEQUENCE [LARGE SCALE GENOMIC DNA]</scope>
    <source>
        <strain evidence="1 2">IBT 23096</strain>
    </source>
</reference>
<dbReference type="OrthoDB" id="427186at2759"/>
<evidence type="ECO:0000313" key="1">
    <source>
        <dbReference type="EMBL" id="PLB52364.1"/>
    </source>
</evidence>
<keyword evidence="2" id="KW-1185">Reference proteome</keyword>
<accession>A0A2I2GHM1</accession>
<protein>
    <recommendedName>
        <fullName evidence="3">Rta1 domain protein</fullName>
    </recommendedName>
</protein>
<dbReference type="RefSeq" id="XP_024707666.1">
    <property type="nucleotide sequence ID" value="XM_024843942.1"/>
</dbReference>
<organism evidence="1 2">
    <name type="scientific">Aspergillus steynii IBT 23096</name>
    <dbReference type="NCBI Taxonomy" id="1392250"/>
    <lineage>
        <taxon>Eukaryota</taxon>
        <taxon>Fungi</taxon>
        <taxon>Dikarya</taxon>
        <taxon>Ascomycota</taxon>
        <taxon>Pezizomycotina</taxon>
        <taxon>Eurotiomycetes</taxon>
        <taxon>Eurotiomycetidae</taxon>
        <taxon>Eurotiales</taxon>
        <taxon>Aspergillaceae</taxon>
        <taxon>Aspergillus</taxon>
        <taxon>Aspergillus subgen. Circumdati</taxon>
    </lineage>
</organism>
<sequence>MCAQKFLTDVENGVVPVNSHDQLLRIAWIYMDEPLWNGQGVFDVIEKLHTHGWSFGEGELRFNRTLDMFYLAQIAAALYLTVHRSSDPIDGLFETLDGFNTFYTEHHALLHPSVWREYYSEPFLKQKTTARFYRLPDLQDLPDSNHPLDIPIRERPHVGGSPHVTKLPRWAHNVARTYLRQPLLPLATLTDIALSTLETTIIRQRKAHPSVRPYSETQARFWLEYMVAPYLKARTRTEVPSPTRWNENGFGILAAQGFHDMYEWERKYSVQLWEASWEQKGVVEPDVEDGVWKSEIIFCGHPDGGISSYAWWRGWDGELGSEEEIEFLAAVAVEETVGVEHLDKLDFAVRSHILLGVMRAAVKTGREREDLLQELEMGMVQSGRIKERARLWLREALGVVKPYVRLWEGVWPDAKERRKMLQQILVENGQLLARWKASPHLKEFSFELGPPVYHR</sequence>
<dbReference type="AlphaFoldDB" id="A0A2I2GHM1"/>
<evidence type="ECO:0008006" key="3">
    <source>
        <dbReference type="Google" id="ProtNLM"/>
    </source>
</evidence>
<gene>
    <name evidence="1" type="ORF">P170DRAFT_352846</name>
</gene>
<dbReference type="STRING" id="1392250.A0A2I2GHM1"/>
<dbReference type="Proteomes" id="UP000234275">
    <property type="component" value="Unassembled WGS sequence"/>
</dbReference>